<accession>A0A7W9F2Y9</accession>
<dbReference type="EMBL" id="JACIJR010000012">
    <property type="protein sequence ID" value="MBB5730937.1"/>
    <property type="molecule type" value="Genomic_DNA"/>
</dbReference>
<sequence>MLERVMLGQGCYNEAWLQQLIFDYPTLLPVDSIEPGFGELIAVGREVRCSHGYIDNLYVTPAGDIVLAETKLWVNPQARREVVAQALDYVASLMLMDHDVLERSVASSDGWRGGTLYDLVREHPDALDASGFVDAITSNLRRGRMLVLVVGEGIRREAEALAALLQGYAGAQFTFALVELATWRNPRTGDMLCVPDTLAQTVMIERGVVVVENGVALIKPMPDPALTVAKGKPSTLTDEMFFEHIANLSPDLPQAISDFLAQVEPYGVYADMKASLNLRAELGDGAPTINLGYIARNGQLWTNPLEKSVPRELALSYTRRLAALTGGTVASRAGLYLTVDGKSAPQVALLLPVHMHAWVAAIRELLDEVARYYRGVTA</sequence>
<comment type="caution">
    <text evidence="1">The sequence shown here is derived from an EMBL/GenBank/DDBJ whole genome shotgun (WGS) entry which is preliminary data.</text>
</comment>
<dbReference type="OrthoDB" id="506280at2"/>
<evidence type="ECO:0000313" key="2">
    <source>
        <dbReference type="Proteomes" id="UP000546701"/>
    </source>
</evidence>
<dbReference type="InterPro" id="IPR011856">
    <property type="entry name" value="tRNA_endonuc-like_dom_sf"/>
</dbReference>
<evidence type="ECO:0000313" key="1">
    <source>
        <dbReference type="EMBL" id="MBB5730937.1"/>
    </source>
</evidence>
<dbReference type="GO" id="GO:0003676">
    <property type="term" value="F:nucleic acid binding"/>
    <property type="evidence" value="ECO:0007669"/>
    <property type="project" value="InterPro"/>
</dbReference>
<organism evidence="1 2">
    <name type="scientific">Sphingomonas prati</name>
    <dbReference type="NCBI Taxonomy" id="1843237"/>
    <lineage>
        <taxon>Bacteria</taxon>
        <taxon>Pseudomonadati</taxon>
        <taxon>Pseudomonadota</taxon>
        <taxon>Alphaproteobacteria</taxon>
        <taxon>Sphingomonadales</taxon>
        <taxon>Sphingomonadaceae</taxon>
        <taxon>Sphingomonas</taxon>
    </lineage>
</organism>
<reference evidence="1 2" key="1">
    <citation type="submission" date="2020-08" db="EMBL/GenBank/DDBJ databases">
        <title>Genomic Encyclopedia of Type Strains, Phase IV (KMG-IV): sequencing the most valuable type-strain genomes for metagenomic binning, comparative biology and taxonomic classification.</title>
        <authorList>
            <person name="Goeker M."/>
        </authorList>
    </citation>
    <scope>NUCLEOTIDE SEQUENCE [LARGE SCALE GENOMIC DNA]</scope>
    <source>
        <strain evidence="1 2">DSM 103336</strain>
    </source>
</reference>
<protein>
    <submittedName>
        <fullName evidence="1">Uncharacterized protein</fullName>
    </submittedName>
</protein>
<dbReference type="AlphaFoldDB" id="A0A7W9F2Y9"/>
<dbReference type="RefSeq" id="WP_157177924.1">
    <property type="nucleotide sequence ID" value="NZ_BMJP01000010.1"/>
</dbReference>
<gene>
    <name evidence="1" type="ORF">FHS99_003445</name>
</gene>
<dbReference type="Proteomes" id="UP000546701">
    <property type="component" value="Unassembled WGS sequence"/>
</dbReference>
<name>A0A7W9F2Y9_9SPHN</name>
<dbReference type="Gene3D" id="3.40.1350.10">
    <property type="match status" value="1"/>
</dbReference>
<proteinExistence type="predicted"/>
<keyword evidence="2" id="KW-1185">Reference proteome</keyword>